<sequence length="141" mass="16129">MSELEAVIKELDTVVTKIKEVNQKVKDILKEVVLEGDKLNKLTAKAVKSKIPNTTEKLTTRIFNVQKYVLVNLQFKSQGFATAEMFSKDPEMFEQLKIKRNRNQQKTNCKFTAPFGFGYDCISSLHKKDCTKSSKATKFTQ</sequence>
<evidence type="ECO:0000313" key="2">
    <source>
        <dbReference type="Proteomes" id="UP001165960"/>
    </source>
</evidence>
<dbReference type="Proteomes" id="UP001165960">
    <property type="component" value="Unassembled WGS sequence"/>
</dbReference>
<accession>A0ACC2STS0</accession>
<protein>
    <submittedName>
        <fullName evidence="1">Uncharacterized protein</fullName>
    </submittedName>
</protein>
<dbReference type="EMBL" id="QTSX02004338">
    <property type="protein sequence ID" value="KAJ9065571.1"/>
    <property type="molecule type" value="Genomic_DNA"/>
</dbReference>
<name>A0ACC2STS0_9FUNG</name>
<proteinExistence type="predicted"/>
<evidence type="ECO:0000313" key="1">
    <source>
        <dbReference type="EMBL" id="KAJ9065571.1"/>
    </source>
</evidence>
<keyword evidence="2" id="KW-1185">Reference proteome</keyword>
<comment type="caution">
    <text evidence="1">The sequence shown here is derived from an EMBL/GenBank/DDBJ whole genome shotgun (WGS) entry which is preliminary data.</text>
</comment>
<reference evidence="1" key="1">
    <citation type="submission" date="2022-04" db="EMBL/GenBank/DDBJ databases">
        <title>Genome of the entomopathogenic fungus Entomophthora muscae.</title>
        <authorList>
            <person name="Elya C."/>
            <person name="Lovett B.R."/>
            <person name="Lee E."/>
            <person name="Macias A.M."/>
            <person name="Hajek A.E."/>
            <person name="De Bivort B.L."/>
            <person name="Kasson M.T."/>
            <person name="De Fine Licht H.H."/>
            <person name="Stajich J.E."/>
        </authorList>
    </citation>
    <scope>NUCLEOTIDE SEQUENCE</scope>
    <source>
        <strain evidence="1">Berkeley</strain>
    </source>
</reference>
<organism evidence="1 2">
    <name type="scientific">Entomophthora muscae</name>
    <dbReference type="NCBI Taxonomy" id="34485"/>
    <lineage>
        <taxon>Eukaryota</taxon>
        <taxon>Fungi</taxon>
        <taxon>Fungi incertae sedis</taxon>
        <taxon>Zoopagomycota</taxon>
        <taxon>Entomophthoromycotina</taxon>
        <taxon>Entomophthoromycetes</taxon>
        <taxon>Entomophthorales</taxon>
        <taxon>Entomophthoraceae</taxon>
        <taxon>Entomophthora</taxon>
    </lineage>
</organism>
<gene>
    <name evidence="1" type="ORF">DSO57_1018154</name>
</gene>